<proteinExistence type="predicted"/>
<dbReference type="AlphaFoldDB" id="A0AAV1IDM3"/>
<keyword evidence="2" id="KW-1185">Reference proteome</keyword>
<protein>
    <submittedName>
        <fullName evidence="1">Uncharacterized protein</fullName>
    </submittedName>
</protein>
<sequence>MRASGNAVSILNGLKTISGLNKILLSKIHGGANGRSTGPVESALRDALESCSYIGQSADQAYLEADPASRTAKDEYVMRYQRFAKADLEKAIQKYEGLHETIGESEMKELKRQDVSFALIVADSLLARDQLDRALKLGQEKLREKQVSGLKRDDLVFCDD</sequence>
<gene>
    <name evidence="1" type="ORF">CVIRNUC_007302</name>
</gene>
<evidence type="ECO:0000313" key="2">
    <source>
        <dbReference type="Proteomes" id="UP001314263"/>
    </source>
</evidence>
<dbReference type="EMBL" id="CAUYUE010000010">
    <property type="protein sequence ID" value="CAK0784099.1"/>
    <property type="molecule type" value="Genomic_DNA"/>
</dbReference>
<evidence type="ECO:0000313" key="1">
    <source>
        <dbReference type="EMBL" id="CAK0784099.1"/>
    </source>
</evidence>
<accession>A0AAV1IDM3</accession>
<comment type="caution">
    <text evidence="1">The sequence shown here is derived from an EMBL/GenBank/DDBJ whole genome shotgun (WGS) entry which is preliminary data.</text>
</comment>
<name>A0AAV1IDM3_9CHLO</name>
<reference evidence="1 2" key="1">
    <citation type="submission" date="2023-10" db="EMBL/GenBank/DDBJ databases">
        <authorList>
            <person name="Maclean D."/>
            <person name="Macfadyen A."/>
        </authorList>
    </citation>
    <scope>NUCLEOTIDE SEQUENCE [LARGE SCALE GENOMIC DNA]</scope>
</reference>
<organism evidence="1 2">
    <name type="scientific">Coccomyxa viridis</name>
    <dbReference type="NCBI Taxonomy" id="1274662"/>
    <lineage>
        <taxon>Eukaryota</taxon>
        <taxon>Viridiplantae</taxon>
        <taxon>Chlorophyta</taxon>
        <taxon>core chlorophytes</taxon>
        <taxon>Trebouxiophyceae</taxon>
        <taxon>Trebouxiophyceae incertae sedis</taxon>
        <taxon>Coccomyxaceae</taxon>
        <taxon>Coccomyxa</taxon>
    </lineage>
</organism>
<dbReference type="Proteomes" id="UP001314263">
    <property type="component" value="Unassembled WGS sequence"/>
</dbReference>